<evidence type="ECO:0000313" key="9">
    <source>
        <dbReference type="Proteomes" id="UP000027284"/>
    </source>
</evidence>
<dbReference type="InterPro" id="IPR020814">
    <property type="entry name" value="Ribosomal_S6_plastid/chlpt"/>
</dbReference>
<keyword evidence="9" id="KW-1185">Reference proteome</keyword>
<dbReference type="Pfam" id="PF01250">
    <property type="entry name" value="Ribosomal_S6"/>
    <property type="match status" value="1"/>
</dbReference>
<comment type="caution">
    <text evidence="8">The sequence shown here is derived from an EMBL/GenBank/DDBJ whole genome shotgun (WGS) entry which is preliminary data.</text>
</comment>
<evidence type="ECO:0000256" key="6">
    <source>
        <dbReference type="HAMAP-Rule" id="MF_00360"/>
    </source>
</evidence>
<dbReference type="PANTHER" id="PTHR21011">
    <property type="entry name" value="MITOCHONDRIAL 28S RIBOSOMAL PROTEIN S6"/>
    <property type="match status" value="1"/>
</dbReference>
<comment type="similarity">
    <text evidence="1 6">Belongs to the bacterial ribosomal protein bS6 family.</text>
</comment>
<name>A0A062XV73_9BACT</name>
<feature type="region of interest" description="Disordered" evidence="7">
    <location>
        <begin position="110"/>
        <end position="139"/>
    </location>
</feature>
<dbReference type="GO" id="GO:0006412">
    <property type="term" value="P:translation"/>
    <property type="evidence" value="ECO:0007669"/>
    <property type="project" value="UniProtKB-UniRule"/>
</dbReference>
<keyword evidence="2 6" id="KW-0689">Ribosomal protein</keyword>
<evidence type="ECO:0000256" key="4">
    <source>
        <dbReference type="ARBA" id="ARBA00035104"/>
    </source>
</evidence>
<dbReference type="OrthoDB" id="9812702at2"/>
<dbReference type="GO" id="GO:0005737">
    <property type="term" value="C:cytoplasm"/>
    <property type="evidence" value="ECO:0007669"/>
    <property type="project" value="UniProtKB-ARBA"/>
</dbReference>
<evidence type="ECO:0000256" key="7">
    <source>
        <dbReference type="SAM" id="MobiDB-lite"/>
    </source>
</evidence>
<gene>
    <name evidence="6" type="primary">rpsF</name>
    <name evidence="8" type="ORF">EG19_08980</name>
</gene>
<sequence length="139" mass="15372">MALYELGLVLTPDLEDEAREAFIGELKQLLATQGATIVKEDVWGKRTLAYPIRHKREGYYLFWQFEAPGTAVAPLEYKLRLSDEVLRYLTLNLDRELRRARKLSAARAAQQAAKAAEQGTEAVPAPAAGEVGASPTEEA</sequence>
<dbReference type="PANTHER" id="PTHR21011:SF1">
    <property type="entry name" value="SMALL RIBOSOMAL SUBUNIT PROTEIN BS6M"/>
    <property type="match status" value="1"/>
</dbReference>
<evidence type="ECO:0000256" key="3">
    <source>
        <dbReference type="ARBA" id="ARBA00023274"/>
    </source>
</evidence>
<protein>
    <recommendedName>
        <fullName evidence="5 6">Small ribosomal subunit protein bS6</fullName>
    </recommendedName>
</protein>
<dbReference type="CDD" id="cd00473">
    <property type="entry name" value="bS6"/>
    <property type="match status" value="1"/>
</dbReference>
<evidence type="ECO:0000256" key="2">
    <source>
        <dbReference type="ARBA" id="ARBA00022980"/>
    </source>
</evidence>
<comment type="function">
    <text evidence="4 6">Binds together with bS18 to 16S ribosomal RNA.</text>
</comment>
<evidence type="ECO:0000313" key="8">
    <source>
        <dbReference type="EMBL" id="KDA54773.1"/>
    </source>
</evidence>
<proteinExistence type="inferred from homology"/>
<dbReference type="Proteomes" id="UP000027284">
    <property type="component" value="Unassembled WGS sequence"/>
</dbReference>
<keyword evidence="6" id="KW-0694">RNA-binding</keyword>
<dbReference type="Gene3D" id="3.30.70.60">
    <property type="match status" value="1"/>
</dbReference>
<dbReference type="GO" id="GO:0003735">
    <property type="term" value="F:structural constituent of ribosome"/>
    <property type="evidence" value="ECO:0007669"/>
    <property type="project" value="InterPro"/>
</dbReference>
<dbReference type="AlphaFoldDB" id="A0A062XV73"/>
<dbReference type="GO" id="GO:0005840">
    <property type="term" value="C:ribosome"/>
    <property type="evidence" value="ECO:0007669"/>
    <property type="project" value="UniProtKB-KW"/>
</dbReference>
<dbReference type="NCBIfam" id="TIGR00166">
    <property type="entry name" value="S6"/>
    <property type="match status" value="1"/>
</dbReference>
<keyword evidence="6" id="KW-0699">rRNA-binding</keyword>
<evidence type="ECO:0000256" key="5">
    <source>
        <dbReference type="ARBA" id="ARBA00035294"/>
    </source>
</evidence>
<dbReference type="EMBL" id="JMFG01000004">
    <property type="protein sequence ID" value="KDA54773.1"/>
    <property type="molecule type" value="Genomic_DNA"/>
</dbReference>
<organism evidence="8 9">
    <name type="scientific">Thermoanaerobaculum aquaticum</name>
    <dbReference type="NCBI Taxonomy" id="1312852"/>
    <lineage>
        <taxon>Bacteria</taxon>
        <taxon>Pseudomonadati</taxon>
        <taxon>Acidobacteriota</taxon>
        <taxon>Thermoanaerobaculia</taxon>
        <taxon>Thermoanaerobaculales</taxon>
        <taxon>Thermoanaerobaculaceae</taxon>
        <taxon>Thermoanaerobaculum</taxon>
    </lineage>
</organism>
<feature type="compositionally biased region" description="Low complexity" evidence="7">
    <location>
        <begin position="110"/>
        <end position="133"/>
    </location>
</feature>
<dbReference type="HAMAP" id="MF_00360">
    <property type="entry name" value="Ribosomal_bS6"/>
    <property type="match status" value="1"/>
</dbReference>
<dbReference type="GO" id="GO:1990904">
    <property type="term" value="C:ribonucleoprotein complex"/>
    <property type="evidence" value="ECO:0007669"/>
    <property type="project" value="UniProtKB-KW"/>
</dbReference>
<dbReference type="STRING" id="1312852.EG19_08980"/>
<dbReference type="InterPro" id="IPR035980">
    <property type="entry name" value="Ribosomal_bS6_sf"/>
</dbReference>
<accession>A0A062XV73</accession>
<evidence type="ECO:0000256" key="1">
    <source>
        <dbReference type="ARBA" id="ARBA00009512"/>
    </source>
</evidence>
<dbReference type="SUPFAM" id="SSF54995">
    <property type="entry name" value="Ribosomal protein S6"/>
    <property type="match status" value="1"/>
</dbReference>
<dbReference type="GO" id="GO:0070181">
    <property type="term" value="F:small ribosomal subunit rRNA binding"/>
    <property type="evidence" value="ECO:0007669"/>
    <property type="project" value="TreeGrafter"/>
</dbReference>
<keyword evidence="3 6" id="KW-0687">Ribonucleoprotein</keyword>
<dbReference type="InterPro" id="IPR000529">
    <property type="entry name" value="Ribosomal_bS6"/>
</dbReference>
<reference evidence="8 9" key="1">
    <citation type="submission" date="2014-04" db="EMBL/GenBank/DDBJ databases">
        <title>The Genome Sequence of Thermoanaerobaculum aquaticum MP-01, The First Cultivated Group 23 Acidobacterium.</title>
        <authorList>
            <person name="Stamps B.W."/>
            <person name="Losey N.A."/>
            <person name="Lawson P.A."/>
            <person name="Stevenson B.S."/>
        </authorList>
    </citation>
    <scope>NUCLEOTIDE SEQUENCE [LARGE SCALE GENOMIC DNA]</scope>
    <source>
        <strain evidence="8 9">MP-01</strain>
    </source>
</reference>
<dbReference type="RefSeq" id="WP_053334744.1">
    <property type="nucleotide sequence ID" value="NZ_JMFG01000004.1"/>
</dbReference>
<dbReference type="InterPro" id="IPR014717">
    <property type="entry name" value="Transl_elong_EF1B/ribsomal_bS6"/>
</dbReference>